<dbReference type="GO" id="GO:0005737">
    <property type="term" value="C:cytoplasm"/>
    <property type="evidence" value="ECO:0007669"/>
    <property type="project" value="TreeGrafter"/>
</dbReference>
<keyword evidence="3 6" id="KW-0862">Zinc</keyword>
<accession>A0A1Y6BTF6</accession>
<comment type="similarity">
    <text evidence="1 6">Belongs to the MsrB Met sulfoxide reductase family.</text>
</comment>
<keyword evidence="4 6" id="KW-0560">Oxidoreductase</keyword>
<evidence type="ECO:0000259" key="8">
    <source>
        <dbReference type="PROSITE" id="PS51790"/>
    </source>
</evidence>
<evidence type="ECO:0000256" key="2">
    <source>
        <dbReference type="ARBA" id="ARBA00022723"/>
    </source>
</evidence>
<dbReference type="STRING" id="1123014.SAMN02745746_02278"/>
<feature type="binding site" evidence="6">
    <location>
        <position position="147"/>
    </location>
    <ligand>
        <name>Zn(2+)</name>
        <dbReference type="ChEBI" id="CHEBI:29105"/>
    </ligand>
</feature>
<dbReference type="PANTHER" id="PTHR10173:SF52">
    <property type="entry name" value="METHIONINE-R-SULFOXIDE REDUCTASE B1"/>
    <property type="match status" value="1"/>
</dbReference>
<evidence type="ECO:0000256" key="3">
    <source>
        <dbReference type="ARBA" id="ARBA00022833"/>
    </source>
</evidence>
<dbReference type="Pfam" id="PF01641">
    <property type="entry name" value="SelR"/>
    <property type="match status" value="1"/>
</dbReference>
<feature type="binding site" evidence="6">
    <location>
        <position position="150"/>
    </location>
    <ligand>
        <name>Zn(2+)</name>
        <dbReference type="ChEBI" id="CHEBI:29105"/>
    </ligand>
</feature>
<evidence type="ECO:0000256" key="7">
    <source>
        <dbReference type="SAM" id="SignalP"/>
    </source>
</evidence>
<dbReference type="NCBIfam" id="TIGR00357">
    <property type="entry name" value="peptide-methionine (R)-S-oxide reductase MsrB"/>
    <property type="match status" value="1"/>
</dbReference>
<dbReference type="PANTHER" id="PTHR10173">
    <property type="entry name" value="METHIONINE SULFOXIDE REDUCTASE"/>
    <property type="match status" value="1"/>
</dbReference>
<dbReference type="InterPro" id="IPR011057">
    <property type="entry name" value="Mss4-like_sf"/>
</dbReference>
<dbReference type="InterPro" id="IPR002579">
    <property type="entry name" value="Met_Sox_Rdtase_MsrB_dom"/>
</dbReference>
<dbReference type="GO" id="GO:0030091">
    <property type="term" value="P:protein repair"/>
    <property type="evidence" value="ECO:0007669"/>
    <property type="project" value="InterPro"/>
</dbReference>
<dbReference type="HAMAP" id="MF_01400">
    <property type="entry name" value="MsrB"/>
    <property type="match status" value="1"/>
</dbReference>
<evidence type="ECO:0000256" key="6">
    <source>
        <dbReference type="HAMAP-Rule" id="MF_01400"/>
    </source>
</evidence>
<dbReference type="InterPro" id="IPR028427">
    <property type="entry name" value="Met_Sox_Rdtase_MsrB"/>
</dbReference>
<evidence type="ECO:0000256" key="1">
    <source>
        <dbReference type="ARBA" id="ARBA00007174"/>
    </source>
</evidence>
<keyword evidence="10" id="KW-1185">Reference proteome</keyword>
<feature type="binding site" evidence="6">
    <location>
        <position position="101"/>
    </location>
    <ligand>
        <name>Zn(2+)</name>
        <dbReference type="ChEBI" id="CHEBI:29105"/>
    </ligand>
</feature>
<gene>
    <name evidence="6" type="primary">msrB</name>
    <name evidence="9" type="ORF">SAMN02745746_02278</name>
</gene>
<feature type="binding site" evidence="6">
    <location>
        <position position="98"/>
    </location>
    <ligand>
        <name>Zn(2+)</name>
        <dbReference type="ChEBI" id="CHEBI:29105"/>
    </ligand>
</feature>
<dbReference type="PROSITE" id="PS51790">
    <property type="entry name" value="MSRB"/>
    <property type="match status" value="1"/>
</dbReference>
<feature type="signal peptide" evidence="7">
    <location>
        <begin position="1"/>
        <end position="26"/>
    </location>
</feature>
<name>A0A1Y6BTF6_9NEIS</name>
<dbReference type="GO" id="GO:0008270">
    <property type="term" value="F:zinc ion binding"/>
    <property type="evidence" value="ECO:0007669"/>
    <property type="project" value="UniProtKB-UniRule"/>
</dbReference>
<sequence>MKRRQFLRCLGGGSVALLAMHRAARAATSALVPRMVTVIKFSDAGTPLGPVTLPLVQKDAEWRRVLSPLAYAVTRRQGTEPPFSIPGYDRHDAGLYRCVCCGNALFSSRTKYDSHTGWPSFWQPIASQNIATHSDVTLGMVRTEVRCTLCEAHLGHVFDDGPPPTGLRYCMNTVALRFVPQTKAS</sequence>
<proteinExistence type="inferred from homology"/>
<dbReference type="AlphaFoldDB" id="A0A1Y6BTF6"/>
<feature type="active site" description="Nucleophile" evidence="6">
    <location>
        <position position="170"/>
    </location>
</feature>
<dbReference type="EC" id="1.8.4.12" evidence="6"/>
<keyword evidence="7" id="KW-0732">Signal</keyword>
<evidence type="ECO:0000256" key="4">
    <source>
        <dbReference type="ARBA" id="ARBA00023002"/>
    </source>
</evidence>
<dbReference type="Proteomes" id="UP000192920">
    <property type="component" value="Unassembled WGS sequence"/>
</dbReference>
<organism evidence="9 10">
    <name type="scientific">Pseudogulbenkiania subflava DSM 22618</name>
    <dbReference type="NCBI Taxonomy" id="1123014"/>
    <lineage>
        <taxon>Bacteria</taxon>
        <taxon>Pseudomonadati</taxon>
        <taxon>Pseudomonadota</taxon>
        <taxon>Betaproteobacteria</taxon>
        <taxon>Neisseriales</taxon>
        <taxon>Chromobacteriaceae</taxon>
        <taxon>Pseudogulbenkiania</taxon>
    </lineage>
</organism>
<keyword evidence="2 6" id="KW-0479">Metal-binding</keyword>
<comment type="cofactor">
    <cofactor evidence="6">
        <name>Zn(2+)</name>
        <dbReference type="ChEBI" id="CHEBI:29105"/>
    </cofactor>
    <text evidence="6">Binds 1 zinc ion per subunit. The zinc ion is important for the structural integrity of the protein.</text>
</comment>
<evidence type="ECO:0000256" key="5">
    <source>
        <dbReference type="ARBA" id="ARBA00048488"/>
    </source>
</evidence>
<dbReference type="FunFam" id="2.170.150.20:FF:000001">
    <property type="entry name" value="Peptide methionine sulfoxide reductase MsrB"/>
    <property type="match status" value="1"/>
</dbReference>
<dbReference type="Gene3D" id="2.170.150.20">
    <property type="entry name" value="Peptide methionine sulfoxide reductase"/>
    <property type="match status" value="1"/>
</dbReference>
<dbReference type="RefSeq" id="WP_085276525.1">
    <property type="nucleotide sequence ID" value="NZ_FXAG01000011.1"/>
</dbReference>
<comment type="catalytic activity">
    <reaction evidence="5 6">
        <text>L-methionyl-[protein] + [thioredoxin]-disulfide + H2O = L-methionyl-(R)-S-oxide-[protein] + [thioredoxin]-dithiol</text>
        <dbReference type="Rhea" id="RHEA:24164"/>
        <dbReference type="Rhea" id="RHEA-COMP:10698"/>
        <dbReference type="Rhea" id="RHEA-COMP:10700"/>
        <dbReference type="Rhea" id="RHEA-COMP:12313"/>
        <dbReference type="Rhea" id="RHEA-COMP:12314"/>
        <dbReference type="ChEBI" id="CHEBI:15377"/>
        <dbReference type="ChEBI" id="CHEBI:16044"/>
        <dbReference type="ChEBI" id="CHEBI:29950"/>
        <dbReference type="ChEBI" id="CHEBI:45764"/>
        <dbReference type="ChEBI" id="CHEBI:50058"/>
        <dbReference type="EC" id="1.8.4.12"/>
    </reaction>
</comment>
<dbReference type="SUPFAM" id="SSF51316">
    <property type="entry name" value="Mss4-like"/>
    <property type="match status" value="1"/>
</dbReference>
<reference evidence="10" key="1">
    <citation type="submission" date="2017-04" db="EMBL/GenBank/DDBJ databases">
        <authorList>
            <person name="Varghese N."/>
            <person name="Submissions S."/>
        </authorList>
    </citation>
    <scope>NUCLEOTIDE SEQUENCE [LARGE SCALE GENOMIC DNA]</scope>
    <source>
        <strain evidence="10">DSM 22618</strain>
    </source>
</reference>
<evidence type="ECO:0000313" key="9">
    <source>
        <dbReference type="EMBL" id="SMF27279.1"/>
    </source>
</evidence>
<feature type="domain" description="MsrB" evidence="8">
    <location>
        <begin position="59"/>
        <end position="181"/>
    </location>
</feature>
<dbReference type="EMBL" id="FXAG01000011">
    <property type="protein sequence ID" value="SMF27279.1"/>
    <property type="molecule type" value="Genomic_DNA"/>
</dbReference>
<dbReference type="GO" id="GO:0033743">
    <property type="term" value="F:peptide-methionine (R)-S-oxide reductase activity"/>
    <property type="evidence" value="ECO:0007669"/>
    <property type="project" value="UniProtKB-UniRule"/>
</dbReference>
<evidence type="ECO:0000313" key="10">
    <source>
        <dbReference type="Proteomes" id="UP000192920"/>
    </source>
</evidence>
<dbReference type="GO" id="GO:0006979">
    <property type="term" value="P:response to oxidative stress"/>
    <property type="evidence" value="ECO:0007669"/>
    <property type="project" value="InterPro"/>
</dbReference>
<protein>
    <recommendedName>
        <fullName evidence="6">Peptide methionine sulfoxide reductase MsrB</fullName>
        <ecNumber evidence="6">1.8.4.12</ecNumber>
    </recommendedName>
    <alternativeName>
        <fullName evidence="6">Peptide-methionine (R)-S-oxide reductase</fullName>
    </alternativeName>
</protein>
<feature type="chain" id="PRO_5012825439" description="Peptide methionine sulfoxide reductase MsrB" evidence="7">
    <location>
        <begin position="27"/>
        <end position="185"/>
    </location>
</feature>